<keyword evidence="6" id="KW-0677">Repeat</keyword>
<dbReference type="Gene3D" id="3.30.70.20">
    <property type="match status" value="2"/>
</dbReference>
<proteinExistence type="predicted"/>
<keyword evidence="5" id="KW-0479">Metal-binding</keyword>
<dbReference type="PANTHER" id="PTHR43724">
    <property type="entry name" value="PYRUVATE SYNTHASE SUBUNIT PORD"/>
    <property type="match status" value="1"/>
</dbReference>
<dbReference type="GeneID" id="10644217"/>
<organism evidence="15">
    <name type="scientific">Methanotorris igneus (strain DSM 5666 / JCM 11834 / Kol 5)</name>
    <dbReference type="NCBI Taxonomy" id="880724"/>
    <lineage>
        <taxon>Archaea</taxon>
        <taxon>Methanobacteriati</taxon>
        <taxon>Methanobacteriota</taxon>
        <taxon>Methanomada group</taxon>
        <taxon>Methanococci</taxon>
        <taxon>Methanococcales</taxon>
        <taxon>Methanocaldococcaceae</taxon>
        <taxon>Methanotorris</taxon>
    </lineage>
</organism>
<protein>
    <recommendedName>
        <fullName evidence="10">Pyruvate synthase subunit PorD</fullName>
    </recommendedName>
    <alternativeName>
        <fullName evidence="12">Pyruvate oxidoreductase delta chain</fullName>
    </alternativeName>
    <alternativeName>
        <fullName evidence="11">Pyruvic-ferredoxin oxidoreductase subunit delta</fullName>
    </alternativeName>
</protein>
<reference evidence="14 15" key="1">
    <citation type="submission" date="2011-05" db="EMBL/GenBank/DDBJ databases">
        <title>Complete sequence of Methanotorris igneus Kol 5.</title>
        <authorList>
            <consortium name="US DOE Joint Genome Institute"/>
            <person name="Lucas S."/>
            <person name="Han J."/>
            <person name="Lapidus A."/>
            <person name="Cheng J.-F."/>
            <person name="Goodwin L."/>
            <person name="Pitluck S."/>
            <person name="Peters L."/>
            <person name="Mikhailova N."/>
            <person name="Chertkov O."/>
            <person name="Han C."/>
            <person name="Tapia R."/>
            <person name="Land M."/>
            <person name="Hauser L."/>
            <person name="Kyrpides N."/>
            <person name="Ivanova N."/>
            <person name="Pagani I."/>
            <person name="Sieprawska-Lupa M."/>
            <person name="Whitman W."/>
            <person name="Woyke T."/>
        </authorList>
    </citation>
    <scope>NUCLEOTIDE SEQUENCE [LARGE SCALE GENOMIC DNA]</scope>
    <source>
        <strain evidence="15">DSM 5666 / JCM 11834 / Kol 5</strain>
    </source>
</reference>
<dbReference type="KEGG" id="mig:Metig_1354"/>
<evidence type="ECO:0000256" key="9">
    <source>
        <dbReference type="ARBA" id="ARBA00023014"/>
    </source>
</evidence>
<evidence type="ECO:0000256" key="6">
    <source>
        <dbReference type="ARBA" id="ARBA00022737"/>
    </source>
</evidence>
<keyword evidence="14" id="KW-0670">Pyruvate</keyword>
<evidence type="ECO:0000313" key="15">
    <source>
        <dbReference type="Proteomes" id="UP000009227"/>
    </source>
</evidence>
<dbReference type="PANTHER" id="PTHR43724:SF2">
    <property type="entry name" value="PYRUVATE SYNTHASE SUBUNIT PORD"/>
    <property type="match status" value="1"/>
</dbReference>
<evidence type="ECO:0000259" key="13">
    <source>
        <dbReference type="PROSITE" id="PS51379"/>
    </source>
</evidence>
<keyword evidence="7" id="KW-0249">Electron transport</keyword>
<evidence type="ECO:0000256" key="4">
    <source>
        <dbReference type="ARBA" id="ARBA00022485"/>
    </source>
</evidence>
<evidence type="ECO:0000256" key="8">
    <source>
        <dbReference type="ARBA" id="ARBA00023004"/>
    </source>
</evidence>
<evidence type="ECO:0000256" key="12">
    <source>
        <dbReference type="ARBA" id="ARBA00044818"/>
    </source>
</evidence>
<accession>F6BF19</accession>
<keyword evidence="3" id="KW-0813">Transport</keyword>
<gene>
    <name evidence="14" type="ordered locus">Metig_1354</name>
</gene>
<dbReference type="GO" id="GO:0051539">
    <property type="term" value="F:4 iron, 4 sulfur cluster binding"/>
    <property type="evidence" value="ECO:0007669"/>
    <property type="project" value="UniProtKB-KW"/>
</dbReference>
<evidence type="ECO:0000256" key="2">
    <source>
        <dbReference type="ARBA" id="ARBA00011595"/>
    </source>
</evidence>
<comment type="cofactor">
    <cofactor evidence="1">
        <name>[4Fe-4S] cluster</name>
        <dbReference type="ChEBI" id="CHEBI:49883"/>
    </cofactor>
</comment>
<evidence type="ECO:0000256" key="1">
    <source>
        <dbReference type="ARBA" id="ARBA00001966"/>
    </source>
</evidence>
<dbReference type="GO" id="GO:0046872">
    <property type="term" value="F:metal ion binding"/>
    <property type="evidence" value="ECO:0007669"/>
    <property type="project" value="UniProtKB-KW"/>
</dbReference>
<evidence type="ECO:0000256" key="7">
    <source>
        <dbReference type="ARBA" id="ARBA00022982"/>
    </source>
</evidence>
<comment type="subunit">
    <text evidence="2">Heterotetramer of one alpha, one beta, one delta and one gamma chain.</text>
</comment>
<dbReference type="HOGENOM" id="CLU_139698_1_1_2"/>
<dbReference type="Pfam" id="PF14697">
    <property type="entry name" value="Fer4_21"/>
    <property type="match status" value="1"/>
</dbReference>
<evidence type="ECO:0000256" key="3">
    <source>
        <dbReference type="ARBA" id="ARBA00022448"/>
    </source>
</evidence>
<evidence type="ECO:0000313" key="14">
    <source>
        <dbReference type="EMBL" id="AEF96889.1"/>
    </source>
</evidence>
<dbReference type="EMBL" id="CP002737">
    <property type="protein sequence ID" value="AEF96889.1"/>
    <property type="molecule type" value="Genomic_DNA"/>
</dbReference>
<dbReference type="NCBIfam" id="TIGR02179">
    <property type="entry name" value="PorD_KorD"/>
    <property type="match status" value="1"/>
</dbReference>
<keyword evidence="4" id="KW-0004">4Fe-4S</keyword>
<dbReference type="Proteomes" id="UP000009227">
    <property type="component" value="Chromosome"/>
</dbReference>
<feature type="domain" description="4Fe-4S ferredoxin-type" evidence="13">
    <location>
        <begin position="55"/>
        <end position="83"/>
    </location>
</feature>
<evidence type="ECO:0000256" key="11">
    <source>
        <dbReference type="ARBA" id="ARBA00044816"/>
    </source>
</evidence>
<dbReference type="SUPFAM" id="SSF54862">
    <property type="entry name" value="4Fe-4S ferredoxins"/>
    <property type="match status" value="1"/>
</dbReference>
<dbReference type="AlphaFoldDB" id="F6BF19"/>
<dbReference type="NCBIfam" id="NF040684">
    <property type="entry name" value="PorD_Arch"/>
    <property type="match status" value="1"/>
</dbReference>
<dbReference type="InterPro" id="IPR017900">
    <property type="entry name" value="4Fe4S_Fe_S_CS"/>
</dbReference>
<dbReference type="InterPro" id="IPR011898">
    <property type="entry name" value="PorD_KorD"/>
</dbReference>
<evidence type="ECO:0000256" key="5">
    <source>
        <dbReference type="ARBA" id="ARBA00022723"/>
    </source>
</evidence>
<dbReference type="RefSeq" id="WP_013799486.1">
    <property type="nucleotide sequence ID" value="NC_015562.1"/>
</dbReference>
<keyword evidence="8" id="KW-0408">Iron</keyword>
<keyword evidence="9" id="KW-0411">Iron-sulfur</keyword>
<sequence length="85" mass="9514">MVTIGAIIYEPGSSIRNKTGSWRVFRPILDADKCIKCENCYIFCPEGAIQEVDGKFTINYDYCKGCLICVNECPVNAITKVREGK</sequence>
<dbReference type="InterPro" id="IPR017896">
    <property type="entry name" value="4Fe4S_Fe-S-bd"/>
</dbReference>
<dbReference type="OrthoDB" id="23478at2157"/>
<dbReference type="PROSITE" id="PS51379">
    <property type="entry name" value="4FE4S_FER_2"/>
    <property type="match status" value="2"/>
</dbReference>
<evidence type="ECO:0000256" key="10">
    <source>
        <dbReference type="ARBA" id="ARBA00044788"/>
    </source>
</evidence>
<dbReference type="GO" id="GO:0016625">
    <property type="term" value="F:oxidoreductase activity, acting on the aldehyde or oxo group of donors, iron-sulfur protein as acceptor"/>
    <property type="evidence" value="ECO:0007669"/>
    <property type="project" value="InterPro"/>
</dbReference>
<keyword evidence="15" id="KW-1185">Reference proteome</keyword>
<dbReference type="PROSITE" id="PS00198">
    <property type="entry name" value="4FE4S_FER_1"/>
    <property type="match status" value="1"/>
</dbReference>
<name>F6BF19_METIK</name>
<dbReference type="InterPro" id="IPR053389">
    <property type="entry name" value="Pyruvate_synthase_PorD"/>
</dbReference>
<dbReference type="STRING" id="880724.Metig_1354"/>
<feature type="domain" description="4Fe-4S ferredoxin-type" evidence="13">
    <location>
        <begin position="25"/>
        <end position="54"/>
    </location>
</feature>